<feature type="compositionally biased region" description="Basic residues" evidence="1">
    <location>
        <begin position="107"/>
        <end position="118"/>
    </location>
</feature>
<dbReference type="HOGENOM" id="CLU_1470862_0_0_1"/>
<dbReference type="EMBL" id="JH993107">
    <property type="protein sequence ID" value="EKX34528.1"/>
    <property type="molecule type" value="Genomic_DNA"/>
</dbReference>
<feature type="region of interest" description="Disordered" evidence="1">
    <location>
        <begin position="87"/>
        <end position="118"/>
    </location>
</feature>
<evidence type="ECO:0000313" key="3">
    <source>
        <dbReference type="EnsemblProtists" id="EKX34528"/>
    </source>
</evidence>
<dbReference type="RefSeq" id="XP_005821508.1">
    <property type="nucleotide sequence ID" value="XM_005821451.1"/>
</dbReference>
<dbReference type="EnsemblProtists" id="EKX34528">
    <property type="protein sequence ID" value="EKX34528"/>
    <property type="gene ID" value="GUITHDRAFT_147141"/>
</dbReference>
<proteinExistence type="predicted"/>
<evidence type="ECO:0000256" key="1">
    <source>
        <dbReference type="SAM" id="MobiDB-lite"/>
    </source>
</evidence>
<gene>
    <name evidence="2" type="ORF">GUITHDRAFT_147141</name>
</gene>
<name>L1IE73_GUITC</name>
<reference evidence="2 4" key="1">
    <citation type="journal article" date="2012" name="Nature">
        <title>Algal genomes reveal evolutionary mosaicism and the fate of nucleomorphs.</title>
        <authorList>
            <consortium name="DOE Joint Genome Institute"/>
            <person name="Curtis B.A."/>
            <person name="Tanifuji G."/>
            <person name="Burki F."/>
            <person name="Gruber A."/>
            <person name="Irimia M."/>
            <person name="Maruyama S."/>
            <person name="Arias M.C."/>
            <person name="Ball S.G."/>
            <person name="Gile G.H."/>
            <person name="Hirakawa Y."/>
            <person name="Hopkins J.F."/>
            <person name="Kuo A."/>
            <person name="Rensing S.A."/>
            <person name="Schmutz J."/>
            <person name="Symeonidi A."/>
            <person name="Elias M."/>
            <person name="Eveleigh R.J."/>
            <person name="Herman E.K."/>
            <person name="Klute M.J."/>
            <person name="Nakayama T."/>
            <person name="Obornik M."/>
            <person name="Reyes-Prieto A."/>
            <person name="Armbrust E.V."/>
            <person name="Aves S.J."/>
            <person name="Beiko R.G."/>
            <person name="Coutinho P."/>
            <person name="Dacks J.B."/>
            <person name="Durnford D.G."/>
            <person name="Fast N.M."/>
            <person name="Green B.R."/>
            <person name="Grisdale C.J."/>
            <person name="Hempel F."/>
            <person name="Henrissat B."/>
            <person name="Hoppner M.P."/>
            <person name="Ishida K."/>
            <person name="Kim E."/>
            <person name="Koreny L."/>
            <person name="Kroth P.G."/>
            <person name="Liu Y."/>
            <person name="Malik S.B."/>
            <person name="Maier U.G."/>
            <person name="McRose D."/>
            <person name="Mock T."/>
            <person name="Neilson J.A."/>
            <person name="Onodera N.T."/>
            <person name="Poole A.M."/>
            <person name="Pritham E.J."/>
            <person name="Richards T.A."/>
            <person name="Rocap G."/>
            <person name="Roy S.W."/>
            <person name="Sarai C."/>
            <person name="Schaack S."/>
            <person name="Shirato S."/>
            <person name="Slamovits C.H."/>
            <person name="Spencer D.F."/>
            <person name="Suzuki S."/>
            <person name="Worden A.Z."/>
            <person name="Zauner S."/>
            <person name="Barry K."/>
            <person name="Bell C."/>
            <person name="Bharti A.K."/>
            <person name="Crow J.A."/>
            <person name="Grimwood J."/>
            <person name="Kramer R."/>
            <person name="Lindquist E."/>
            <person name="Lucas S."/>
            <person name="Salamov A."/>
            <person name="McFadden G.I."/>
            <person name="Lane C.E."/>
            <person name="Keeling P.J."/>
            <person name="Gray M.W."/>
            <person name="Grigoriev I.V."/>
            <person name="Archibald J.M."/>
        </authorList>
    </citation>
    <scope>NUCLEOTIDE SEQUENCE</scope>
    <source>
        <strain evidence="2 4">CCMP2712</strain>
    </source>
</reference>
<organism evidence="2">
    <name type="scientific">Guillardia theta (strain CCMP2712)</name>
    <name type="common">Cryptophyte</name>
    <dbReference type="NCBI Taxonomy" id="905079"/>
    <lineage>
        <taxon>Eukaryota</taxon>
        <taxon>Cryptophyceae</taxon>
        <taxon>Pyrenomonadales</taxon>
        <taxon>Geminigeraceae</taxon>
        <taxon>Guillardia</taxon>
    </lineage>
</organism>
<keyword evidence="4" id="KW-1185">Reference proteome</keyword>
<dbReference type="PaxDb" id="55529-EKX34528"/>
<evidence type="ECO:0000313" key="2">
    <source>
        <dbReference type="EMBL" id="EKX34528.1"/>
    </source>
</evidence>
<reference evidence="3" key="3">
    <citation type="submission" date="2016-03" db="UniProtKB">
        <authorList>
            <consortium name="EnsemblProtists"/>
        </authorList>
    </citation>
    <scope>IDENTIFICATION</scope>
</reference>
<dbReference type="KEGG" id="gtt:GUITHDRAFT_147141"/>
<feature type="compositionally biased region" description="Basic residues" evidence="1">
    <location>
        <begin position="88"/>
        <end position="97"/>
    </location>
</feature>
<sequence length="184" mass="21229">MSLQHQLKSADKTTSCAVKAASPDLAKILEKEKANMNEQKSIKNKLAKLESQIDAVEEAGRPRLLQEIADLSESLIILQQTHQELRKEKRTAKRHQNATRARDQLHRHARRKQPLRWRRREKQDASWLTFTTRESQLDDLRDVKIHFTLCPLDLGCDVDSELRNKLVDIGIILTPQIQSAPETK</sequence>
<dbReference type="Proteomes" id="UP000011087">
    <property type="component" value="Unassembled WGS sequence"/>
</dbReference>
<dbReference type="GeneID" id="17291258"/>
<dbReference type="AlphaFoldDB" id="L1IE73"/>
<reference evidence="4" key="2">
    <citation type="submission" date="2012-11" db="EMBL/GenBank/DDBJ databases">
        <authorList>
            <person name="Kuo A."/>
            <person name="Curtis B.A."/>
            <person name="Tanifuji G."/>
            <person name="Burki F."/>
            <person name="Gruber A."/>
            <person name="Irimia M."/>
            <person name="Maruyama S."/>
            <person name="Arias M.C."/>
            <person name="Ball S.G."/>
            <person name="Gile G.H."/>
            <person name="Hirakawa Y."/>
            <person name="Hopkins J.F."/>
            <person name="Rensing S.A."/>
            <person name="Schmutz J."/>
            <person name="Symeonidi A."/>
            <person name="Elias M."/>
            <person name="Eveleigh R.J."/>
            <person name="Herman E.K."/>
            <person name="Klute M.J."/>
            <person name="Nakayama T."/>
            <person name="Obornik M."/>
            <person name="Reyes-Prieto A."/>
            <person name="Armbrust E.V."/>
            <person name="Aves S.J."/>
            <person name="Beiko R.G."/>
            <person name="Coutinho P."/>
            <person name="Dacks J.B."/>
            <person name="Durnford D.G."/>
            <person name="Fast N.M."/>
            <person name="Green B.R."/>
            <person name="Grisdale C."/>
            <person name="Hempe F."/>
            <person name="Henrissat B."/>
            <person name="Hoppner M.P."/>
            <person name="Ishida K.-I."/>
            <person name="Kim E."/>
            <person name="Koreny L."/>
            <person name="Kroth P.G."/>
            <person name="Liu Y."/>
            <person name="Malik S.-B."/>
            <person name="Maier U.G."/>
            <person name="McRose D."/>
            <person name="Mock T."/>
            <person name="Neilson J.A."/>
            <person name="Onodera N.T."/>
            <person name="Poole A.M."/>
            <person name="Pritham E.J."/>
            <person name="Richards T.A."/>
            <person name="Rocap G."/>
            <person name="Roy S.W."/>
            <person name="Sarai C."/>
            <person name="Schaack S."/>
            <person name="Shirato S."/>
            <person name="Slamovits C.H."/>
            <person name="Spencer D.F."/>
            <person name="Suzuki S."/>
            <person name="Worden A.Z."/>
            <person name="Zauner S."/>
            <person name="Barry K."/>
            <person name="Bell C."/>
            <person name="Bharti A.K."/>
            <person name="Crow J.A."/>
            <person name="Grimwood J."/>
            <person name="Kramer R."/>
            <person name="Lindquist E."/>
            <person name="Lucas S."/>
            <person name="Salamov A."/>
            <person name="McFadden G.I."/>
            <person name="Lane C.E."/>
            <person name="Keeling P.J."/>
            <person name="Gray M.W."/>
            <person name="Grigoriev I.V."/>
            <person name="Archibald J.M."/>
        </authorList>
    </citation>
    <scope>NUCLEOTIDE SEQUENCE</scope>
    <source>
        <strain evidence="4">CCMP2712</strain>
    </source>
</reference>
<protein>
    <submittedName>
        <fullName evidence="2 3">Uncharacterized protein</fullName>
    </submittedName>
</protein>
<accession>L1IE73</accession>
<evidence type="ECO:0000313" key="4">
    <source>
        <dbReference type="Proteomes" id="UP000011087"/>
    </source>
</evidence>